<accession>A0A9D1GTV4</accession>
<comment type="cofactor">
    <cofactor evidence="1">
        <name>FAD</name>
        <dbReference type="ChEBI" id="CHEBI:57692"/>
    </cofactor>
    <text evidence="1">Binds 1 FAD per subunit.</text>
</comment>
<keyword evidence="2" id="KW-0408">Iron</keyword>
<keyword evidence="2" id="KW-0411">Iron-sulfur</keyword>
<dbReference type="PANTHER" id="PTHR43513">
    <property type="entry name" value="DIHYDROOROTATE DEHYDROGENASE B (NAD(+)), ELECTRON TRANSFER SUBUNIT"/>
    <property type="match status" value="1"/>
</dbReference>
<gene>
    <name evidence="4" type="ORF">IAC39_06400</name>
</gene>
<dbReference type="GO" id="GO:0050660">
    <property type="term" value="F:flavin adenine dinucleotide binding"/>
    <property type="evidence" value="ECO:0007669"/>
    <property type="project" value="InterPro"/>
</dbReference>
<dbReference type="SUPFAM" id="SSF63380">
    <property type="entry name" value="Riboflavin synthase domain-like"/>
    <property type="match status" value="1"/>
</dbReference>
<dbReference type="InterPro" id="IPR012165">
    <property type="entry name" value="Cyt_c3_hydrogenase_gsu"/>
</dbReference>
<name>A0A9D1GTV4_9FIRM</name>
<proteinExistence type="predicted"/>
<keyword evidence="2" id="KW-0479">Metal-binding</keyword>
<reference evidence="4" key="2">
    <citation type="journal article" date="2021" name="PeerJ">
        <title>Extensive microbial diversity within the chicken gut microbiome revealed by metagenomics and culture.</title>
        <authorList>
            <person name="Gilroy R."/>
            <person name="Ravi A."/>
            <person name="Getino M."/>
            <person name="Pursley I."/>
            <person name="Horton D.L."/>
            <person name="Alikhan N.F."/>
            <person name="Baker D."/>
            <person name="Gharbi K."/>
            <person name="Hall N."/>
            <person name="Watson M."/>
            <person name="Adriaenssens E.M."/>
            <person name="Foster-Nyarko E."/>
            <person name="Jarju S."/>
            <person name="Secka A."/>
            <person name="Antonio M."/>
            <person name="Oren A."/>
            <person name="Chaudhuri R.R."/>
            <person name="La Ragione R."/>
            <person name="Hildebrand F."/>
            <person name="Pallen M.J."/>
        </authorList>
    </citation>
    <scope>NUCLEOTIDE SEQUENCE</scope>
    <source>
        <strain evidence="4">CHK33-4379</strain>
    </source>
</reference>
<comment type="caution">
    <text evidence="4">The sequence shown here is derived from an EMBL/GenBank/DDBJ whole genome shotgun (WGS) entry which is preliminary data.</text>
</comment>
<evidence type="ECO:0000259" key="3">
    <source>
        <dbReference type="PROSITE" id="PS51384"/>
    </source>
</evidence>
<dbReference type="Proteomes" id="UP000824136">
    <property type="component" value="Unassembled WGS sequence"/>
</dbReference>
<dbReference type="PROSITE" id="PS51384">
    <property type="entry name" value="FAD_FR"/>
    <property type="match status" value="1"/>
</dbReference>
<dbReference type="CDD" id="cd06219">
    <property type="entry name" value="DHOD_e_trans_like1"/>
    <property type="match status" value="1"/>
</dbReference>
<dbReference type="GO" id="GO:0051537">
    <property type="term" value="F:2 iron, 2 sulfur cluster binding"/>
    <property type="evidence" value="ECO:0007669"/>
    <property type="project" value="UniProtKB-KW"/>
</dbReference>
<evidence type="ECO:0000256" key="2">
    <source>
        <dbReference type="PIRSR" id="PIRSR006816-2"/>
    </source>
</evidence>
<dbReference type="Gene3D" id="2.40.30.10">
    <property type="entry name" value="Translation factors"/>
    <property type="match status" value="1"/>
</dbReference>
<dbReference type="Gene3D" id="3.40.50.80">
    <property type="entry name" value="Nucleotide-binding domain of ferredoxin-NADP reductase (FNR) module"/>
    <property type="match status" value="1"/>
</dbReference>
<feature type="binding site" evidence="2">
    <location>
        <position position="226"/>
    </location>
    <ligand>
        <name>[2Fe-2S] cluster</name>
        <dbReference type="ChEBI" id="CHEBI:190135"/>
    </ligand>
</feature>
<dbReference type="Pfam" id="PF10418">
    <property type="entry name" value="DHODB_Fe-S_bind"/>
    <property type="match status" value="1"/>
</dbReference>
<reference evidence="4" key="1">
    <citation type="submission" date="2020-10" db="EMBL/GenBank/DDBJ databases">
        <authorList>
            <person name="Gilroy R."/>
        </authorList>
    </citation>
    <scope>NUCLEOTIDE SEQUENCE</scope>
    <source>
        <strain evidence="4">CHK33-4379</strain>
    </source>
</reference>
<comment type="cofactor">
    <cofactor evidence="2">
        <name>[2Fe-2S] cluster</name>
        <dbReference type="ChEBI" id="CHEBI:190135"/>
    </cofactor>
    <text evidence="2">Binds 1 [2Fe-2S] cluster per subunit.</text>
</comment>
<dbReference type="EMBL" id="DVLL01000021">
    <property type="protein sequence ID" value="HIT59323.1"/>
    <property type="molecule type" value="Genomic_DNA"/>
</dbReference>
<sequence>MYKILKKRELNSQVTLMELDAPLIAKKAQAGQFIIFRTDEMGERVPLTIADYDRDKGTITIIFQKVGKSTMQLGLMEEGDSILDVVGPLGVPTHFGEGIKRAAVIGGGVGCAIAYPQAKALHNMGVDVDVIAGFRSKDIVILEDEMRAVASNLYITTDDGTYGTKGFVTNKLQELIDGGANYDVVIAIGPVPMMKFVCAVTKPYNIKTIVSLNPIMIDGTGMCGGCRVTVGGKVKYACVDGPDFDGFEVDFDELMRRNSAYRDDEAESKNHICRLTGGVRHA</sequence>
<organism evidence="4 5">
    <name type="scientific">Candidatus Faeciplasma pullistercoris</name>
    <dbReference type="NCBI Taxonomy" id="2840800"/>
    <lineage>
        <taxon>Bacteria</taxon>
        <taxon>Bacillati</taxon>
        <taxon>Bacillota</taxon>
        <taxon>Clostridia</taxon>
        <taxon>Eubacteriales</taxon>
        <taxon>Oscillospiraceae</taxon>
        <taxon>Oscillospiraceae incertae sedis</taxon>
        <taxon>Candidatus Faeciplasma</taxon>
    </lineage>
</organism>
<feature type="binding site" evidence="2">
    <location>
        <position position="223"/>
    </location>
    <ligand>
        <name>[2Fe-2S] cluster</name>
        <dbReference type="ChEBI" id="CHEBI:190135"/>
    </ligand>
</feature>
<keyword evidence="2" id="KW-0001">2Fe-2S</keyword>
<keyword evidence="1" id="KW-0274">FAD</keyword>
<feature type="binding site" evidence="2">
    <location>
        <position position="238"/>
    </location>
    <ligand>
        <name>[2Fe-2S] cluster</name>
        <dbReference type="ChEBI" id="CHEBI:190135"/>
    </ligand>
</feature>
<dbReference type="InterPro" id="IPR050353">
    <property type="entry name" value="PyrK_electron_transfer"/>
</dbReference>
<dbReference type="PANTHER" id="PTHR43513:SF3">
    <property type="entry name" value="DIHYDROOROTATE DEHYDROGENASE B (NAD(+)), ELECTRON TRANSFER SUBUNIT-RELATED"/>
    <property type="match status" value="1"/>
</dbReference>
<dbReference type="InterPro" id="IPR039261">
    <property type="entry name" value="FNR_nucleotide-bd"/>
</dbReference>
<dbReference type="GO" id="GO:0046872">
    <property type="term" value="F:metal ion binding"/>
    <property type="evidence" value="ECO:0007669"/>
    <property type="project" value="UniProtKB-KW"/>
</dbReference>
<feature type="binding site" evidence="1">
    <location>
        <begin position="62"/>
        <end position="64"/>
    </location>
    <ligand>
        <name>FAD</name>
        <dbReference type="ChEBI" id="CHEBI:57692"/>
    </ligand>
</feature>
<evidence type="ECO:0000313" key="5">
    <source>
        <dbReference type="Proteomes" id="UP000824136"/>
    </source>
</evidence>
<protein>
    <submittedName>
        <fullName evidence="4">Sulfide/dihydroorotate dehydrogenase-like FAD/NAD-binding protein</fullName>
    </submittedName>
</protein>
<evidence type="ECO:0000256" key="1">
    <source>
        <dbReference type="PIRSR" id="PIRSR006816-1"/>
    </source>
</evidence>
<dbReference type="InterPro" id="IPR017938">
    <property type="entry name" value="Riboflavin_synthase-like_b-brl"/>
</dbReference>
<dbReference type="GO" id="GO:0006221">
    <property type="term" value="P:pyrimidine nucleotide biosynthetic process"/>
    <property type="evidence" value="ECO:0007669"/>
    <property type="project" value="InterPro"/>
</dbReference>
<dbReference type="SUPFAM" id="SSF52343">
    <property type="entry name" value="Ferredoxin reductase-like, C-terminal NADP-linked domain"/>
    <property type="match status" value="1"/>
</dbReference>
<dbReference type="NCBIfam" id="NF004862">
    <property type="entry name" value="PRK06222.1"/>
    <property type="match status" value="1"/>
</dbReference>
<dbReference type="PIRSF" id="PIRSF006816">
    <property type="entry name" value="Cyc3_hyd_g"/>
    <property type="match status" value="1"/>
</dbReference>
<keyword evidence="1" id="KW-0285">Flavoprotein</keyword>
<dbReference type="GO" id="GO:0016491">
    <property type="term" value="F:oxidoreductase activity"/>
    <property type="evidence" value="ECO:0007669"/>
    <property type="project" value="InterPro"/>
</dbReference>
<feature type="domain" description="FAD-binding FR-type" evidence="3">
    <location>
        <begin position="1"/>
        <end position="95"/>
    </location>
</feature>
<dbReference type="InterPro" id="IPR017927">
    <property type="entry name" value="FAD-bd_FR_type"/>
</dbReference>
<evidence type="ECO:0000313" key="4">
    <source>
        <dbReference type="EMBL" id="HIT59323.1"/>
    </source>
</evidence>
<dbReference type="AlphaFoldDB" id="A0A9D1GTV4"/>
<dbReference type="InterPro" id="IPR019480">
    <property type="entry name" value="Dihydroorotate_DH_Fe-S-bd"/>
</dbReference>